<gene>
    <name evidence="1" type="ORF">AABB28_07930</name>
</gene>
<dbReference type="AlphaFoldDB" id="A0AAN0MHT4"/>
<name>A0AAN0MHT4_9RHOB</name>
<accession>A0AAN0MHT4</accession>
<reference evidence="1 2" key="1">
    <citation type="submission" date="2024-04" db="EMBL/GenBank/DDBJ databases">
        <title>Phylogenomic analyses of a clade within the roseobacter group suggest taxonomic reassignments of species of the genera Aestuariivita, Citreicella, Loktanella, Nautella, Pelagibaca, Ruegeria, Thalassobius, Thiobacimonas and Tropicibacter, and the proposal o.</title>
        <authorList>
            <person name="Jeon C.O."/>
        </authorList>
    </citation>
    <scope>NUCLEOTIDE SEQUENCE [LARGE SCALE GENOMIC DNA]</scope>
    <source>
        <strain evidence="1 2">G8-12</strain>
    </source>
</reference>
<dbReference type="Proteomes" id="UP001451782">
    <property type="component" value="Chromosome"/>
</dbReference>
<protein>
    <submittedName>
        <fullName evidence="1">Imidazoleglycerol-phosphate dehydratase</fullName>
    </submittedName>
</protein>
<proteinExistence type="predicted"/>
<sequence length="228" mass="24473">MKALILRNDATASLATAHALIDKGFQILSVDTQALAHALIRIDVIDLLVMDERVEGQLTHAIALSAERKNPRLSAILMTDRTAEETDDLFELIPSLYGLVGGDTTPQILGKLALSAVSDAITLPTFFEQEDVSEVPDLCESPQSEPLLLLHAQMTAADDCWEEDDWENDAVADVAIAAPALSEIAVDAQKTILDDTNDPVAAEVAALFRRTVLPHFLQAPVPAAAQAS</sequence>
<keyword evidence="2" id="KW-1185">Reference proteome</keyword>
<evidence type="ECO:0000313" key="1">
    <source>
        <dbReference type="EMBL" id="WZU65178.1"/>
    </source>
</evidence>
<evidence type="ECO:0000313" key="2">
    <source>
        <dbReference type="Proteomes" id="UP001451782"/>
    </source>
</evidence>
<dbReference type="KEGG" id="yag:AABB28_07930"/>
<organism evidence="1 2">
    <name type="scientific">Yoonia algicola</name>
    <dbReference type="NCBI Taxonomy" id="3137368"/>
    <lineage>
        <taxon>Bacteria</taxon>
        <taxon>Pseudomonadati</taxon>
        <taxon>Pseudomonadota</taxon>
        <taxon>Alphaproteobacteria</taxon>
        <taxon>Rhodobacterales</taxon>
        <taxon>Paracoccaceae</taxon>
        <taxon>Yoonia</taxon>
    </lineage>
</organism>
<dbReference type="RefSeq" id="WP_342071526.1">
    <property type="nucleotide sequence ID" value="NZ_CP151762.1"/>
</dbReference>
<dbReference type="EMBL" id="CP151762">
    <property type="protein sequence ID" value="WZU65178.1"/>
    <property type="molecule type" value="Genomic_DNA"/>
</dbReference>